<feature type="domain" description="HipA N-terminal subdomain 1" evidence="1">
    <location>
        <begin position="19"/>
        <end position="113"/>
    </location>
</feature>
<dbReference type="GeneID" id="65344501"/>
<dbReference type="Pfam" id="PF13657">
    <property type="entry name" value="Couple_hipA"/>
    <property type="match status" value="1"/>
</dbReference>
<evidence type="ECO:0000259" key="1">
    <source>
        <dbReference type="Pfam" id="PF13657"/>
    </source>
</evidence>
<dbReference type="Proteomes" id="UP000214355">
    <property type="component" value="Chromosome I"/>
</dbReference>
<dbReference type="AlphaFoldDB" id="A0A1H2LE96"/>
<proteinExistence type="predicted"/>
<evidence type="ECO:0000313" key="2">
    <source>
        <dbReference type="EMBL" id="SDU79152.1"/>
    </source>
</evidence>
<dbReference type="InterPro" id="IPR017508">
    <property type="entry name" value="HipA_N1"/>
</dbReference>
<gene>
    <name evidence="2" type="ORF">SAMN04489737_0760</name>
</gene>
<accession>A0A1H2LE96</accession>
<sequence length="153" mass="16654">MKQSLAMELPDLRFVESADVYKGDLHAGTLTRLPNGDVEFSYLPDYSGEPVSFSLPLGEKAVRPGGALPAFFAGLLPEGHRLTVLKQSTKTSMDDELTMLLAVGADTPGDVRVFPAGPIEMELLAFLIATCNRPAEYVSFLWKLPMSNMSLFS</sequence>
<evidence type="ECO:0000313" key="3">
    <source>
        <dbReference type="Proteomes" id="UP000214355"/>
    </source>
</evidence>
<protein>
    <submittedName>
        <fullName evidence="2">HipA N-terminal domain-containing protein</fullName>
    </submittedName>
</protein>
<dbReference type="NCBIfam" id="TIGR03071">
    <property type="entry name" value="couple_hipA"/>
    <property type="match status" value="1"/>
</dbReference>
<reference evidence="3" key="1">
    <citation type="submission" date="2016-10" db="EMBL/GenBank/DDBJ databases">
        <authorList>
            <person name="Varghese N."/>
            <person name="Submissions S."/>
        </authorList>
    </citation>
    <scope>NUCLEOTIDE SEQUENCE [LARGE SCALE GENOMIC DNA]</scope>
    <source>
        <strain evidence="3">DSM 10002</strain>
    </source>
</reference>
<dbReference type="STRING" id="131112.SAMN04489737_0760"/>
<keyword evidence="3" id="KW-1185">Reference proteome</keyword>
<organism evidence="2 3">
    <name type="scientific">Arcanobacterium phocae</name>
    <dbReference type="NCBI Taxonomy" id="131112"/>
    <lineage>
        <taxon>Bacteria</taxon>
        <taxon>Bacillati</taxon>
        <taxon>Actinomycetota</taxon>
        <taxon>Actinomycetes</taxon>
        <taxon>Actinomycetales</taxon>
        <taxon>Actinomycetaceae</taxon>
        <taxon>Arcanobacterium</taxon>
    </lineage>
</organism>
<dbReference type="RefSeq" id="WP_231943984.1">
    <property type="nucleotide sequence ID" value="NZ_JABAPH010000047.1"/>
</dbReference>
<name>A0A1H2LE96_9ACTO</name>
<dbReference type="EMBL" id="LT629804">
    <property type="protein sequence ID" value="SDU79152.1"/>
    <property type="molecule type" value="Genomic_DNA"/>
</dbReference>